<keyword evidence="1" id="KW-0472">Membrane</keyword>
<dbReference type="PANTHER" id="PTHR30612">
    <property type="entry name" value="SECA INNER MEMBRANE COMPONENT OF SEC PROTEIN SECRETION SYSTEM"/>
    <property type="match status" value="1"/>
</dbReference>
<evidence type="ECO:0000256" key="1">
    <source>
        <dbReference type="ARBA" id="ARBA00022475"/>
    </source>
</evidence>
<dbReference type="GO" id="GO:0016020">
    <property type="term" value="C:membrane"/>
    <property type="evidence" value="ECO:0007669"/>
    <property type="project" value="InterPro"/>
</dbReference>
<comment type="caution">
    <text evidence="5">The sequence shown here is derived from an EMBL/GenBank/DDBJ whole genome shotgun (WGS) entry which is preliminary data.</text>
</comment>
<sequence length="46" mass="4926">MKTGEGKTLTATFAAYLNAIAGEGVHVVTVNDFLASYQSELMGRVY</sequence>
<evidence type="ECO:0000256" key="2">
    <source>
        <dbReference type="ARBA" id="ARBA00022927"/>
    </source>
</evidence>
<keyword evidence="1" id="KW-1003">Cell membrane</keyword>
<dbReference type="EMBL" id="DMNG01000257">
    <property type="protein sequence ID" value="HAN25783.1"/>
    <property type="molecule type" value="Genomic_DNA"/>
</dbReference>
<evidence type="ECO:0000256" key="3">
    <source>
        <dbReference type="ARBA" id="ARBA00023010"/>
    </source>
</evidence>
<gene>
    <name evidence="5" type="ORF">DCP95_14625</name>
</gene>
<dbReference type="PANTHER" id="PTHR30612:SF0">
    <property type="entry name" value="CHLOROPLAST PROTEIN-TRANSPORTING ATPASE"/>
    <property type="match status" value="1"/>
</dbReference>
<keyword evidence="2" id="KW-0653">Protein transport</keyword>
<evidence type="ECO:0000313" key="6">
    <source>
        <dbReference type="Proteomes" id="UP000257479"/>
    </source>
</evidence>
<dbReference type="PROSITE" id="PS51196">
    <property type="entry name" value="SECA_MOTOR_DEAD"/>
    <property type="match status" value="1"/>
</dbReference>
<dbReference type="GO" id="GO:0006886">
    <property type="term" value="P:intracellular protein transport"/>
    <property type="evidence" value="ECO:0007669"/>
    <property type="project" value="InterPro"/>
</dbReference>
<name>A0A3C1KH08_9MICO</name>
<evidence type="ECO:0000313" key="5">
    <source>
        <dbReference type="EMBL" id="HAN25783.1"/>
    </source>
</evidence>
<protein>
    <recommendedName>
        <fullName evidence="4">SecA family profile domain-containing protein</fullName>
    </recommendedName>
</protein>
<dbReference type="Gene3D" id="3.40.50.300">
    <property type="entry name" value="P-loop containing nucleotide triphosphate hydrolases"/>
    <property type="match status" value="1"/>
</dbReference>
<dbReference type="AlphaFoldDB" id="A0A3C1KH08"/>
<dbReference type="InterPro" id="IPR011115">
    <property type="entry name" value="SecA_DEAD"/>
</dbReference>
<dbReference type="GO" id="GO:0005524">
    <property type="term" value="F:ATP binding"/>
    <property type="evidence" value="ECO:0007669"/>
    <property type="project" value="InterPro"/>
</dbReference>
<feature type="non-terminal residue" evidence="5">
    <location>
        <position position="46"/>
    </location>
</feature>
<dbReference type="GO" id="GO:0006605">
    <property type="term" value="P:protein targeting"/>
    <property type="evidence" value="ECO:0007669"/>
    <property type="project" value="InterPro"/>
</dbReference>
<keyword evidence="3" id="KW-0811">Translocation</keyword>
<dbReference type="InterPro" id="IPR014018">
    <property type="entry name" value="SecA_motor_DEAD"/>
</dbReference>
<feature type="non-terminal residue" evidence="5">
    <location>
        <position position="1"/>
    </location>
</feature>
<proteinExistence type="predicted"/>
<keyword evidence="2" id="KW-0813">Transport</keyword>
<feature type="domain" description="SecA family profile" evidence="4">
    <location>
        <begin position="1"/>
        <end position="46"/>
    </location>
</feature>
<organism evidence="5 6">
    <name type="scientific">Microbacterium ginsengisoli</name>
    <dbReference type="NCBI Taxonomy" id="400772"/>
    <lineage>
        <taxon>Bacteria</taxon>
        <taxon>Bacillati</taxon>
        <taxon>Actinomycetota</taxon>
        <taxon>Actinomycetes</taxon>
        <taxon>Micrococcales</taxon>
        <taxon>Microbacteriaceae</taxon>
        <taxon>Microbacterium</taxon>
    </lineage>
</organism>
<dbReference type="Proteomes" id="UP000257479">
    <property type="component" value="Unassembled WGS sequence"/>
</dbReference>
<accession>A0A3C1KH08</accession>
<dbReference type="Pfam" id="PF07517">
    <property type="entry name" value="SecA_DEAD"/>
    <property type="match status" value="1"/>
</dbReference>
<dbReference type="InterPro" id="IPR000185">
    <property type="entry name" value="SecA"/>
</dbReference>
<evidence type="ECO:0000259" key="4">
    <source>
        <dbReference type="PROSITE" id="PS51196"/>
    </source>
</evidence>
<dbReference type="InterPro" id="IPR027417">
    <property type="entry name" value="P-loop_NTPase"/>
</dbReference>
<dbReference type="SUPFAM" id="SSF52540">
    <property type="entry name" value="P-loop containing nucleoside triphosphate hydrolases"/>
    <property type="match status" value="1"/>
</dbReference>
<reference evidence="5 6" key="1">
    <citation type="journal article" date="2018" name="Nat. Biotechnol.">
        <title>A standardized bacterial taxonomy based on genome phylogeny substantially revises the tree of life.</title>
        <authorList>
            <person name="Parks D.H."/>
            <person name="Chuvochina M."/>
            <person name="Waite D.W."/>
            <person name="Rinke C."/>
            <person name="Skarshewski A."/>
            <person name="Chaumeil P.A."/>
            <person name="Hugenholtz P."/>
        </authorList>
    </citation>
    <scope>NUCLEOTIDE SEQUENCE [LARGE SCALE GENOMIC DNA]</scope>
    <source>
        <strain evidence="5">UBA9152</strain>
    </source>
</reference>
<dbReference type="GO" id="GO:0017038">
    <property type="term" value="P:protein import"/>
    <property type="evidence" value="ECO:0007669"/>
    <property type="project" value="InterPro"/>
</dbReference>